<evidence type="ECO:0000313" key="6">
    <source>
        <dbReference type="Proteomes" id="UP000663854"/>
    </source>
</evidence>
<dbReference type="InterPro" id="IPR011990">
    <property type="entry name" value="TPR-like_helical_dom_sf"/>
</dbReference>
<dbReference type="SUPFAM" id="SSF56399">
    <property type="entry name" value="ADP-ribosylation"/>
    <property type="match status" value="1"/>
</dbReference>
<name>A0A814R1Z2_9BILA</name>
<evidence type="ECO:0000313" key="5">
    <source>
        <dbReference type="EMBL" id="CAF1350429.1"/>
    </source>
</evidence>
<evidence type="ECO:0000256" key="3">
    <source>
        <dbReference type="PROSITE-ProRule" id="PRU00339"/>
    </source>
</evidence>
<proteinExistence type="predicted"/>
<dbReference type="InterPro" id="IPR019734">
    <property type="entry name" value="TPR_rpt"/>
</dbReference>
<accession>A0A814R1Z2</accession>
<gene>
    <name evidence="5" type="ORF">JXQ802_LOCUS32061</name>
    <name evidence="4" type="ORF">PYM288_LOCUS21040</name>
</gene>
<organism evidence="4 6">
    <name type="scientific">Rotaria sordida</name>
    <dbReference type="NCBI Taxonomy" id="392033"/>
    <lineage>
        <taxon>Eukaryota</taxon>
        <taxon>Metazoa</taxon>
        <taxon>Spiralia</taxon>
        <taxon>Gnathifera</taxon>
        <taxon>Rotifera</taxon>
        <taxon>Eurotatoria</taxon>
        <taxon>Bdelloidea</taxon>
        <taxon>Philodinida</taxon>
        <taxon>Philodinidae</taxon>
        <taxon>Rotaria</taxon>
    </lineage>
</organism>
<sequence length="707" mass="81439">MNERFSSENLITSVFKITDNRKDKTARDLSKESATFMWYQLLTDILIKIPYDDGNDVNGACKEMIDECRLYYTDDESELRKIDDFEEYYNCKQALYWYTCDSFVYRLLNRAFRTENIDVIFKFRSFITDLHQLIASDYAKQQHSIQNPILTVYRGQQLNQNELEVIKQNVNGLIAMNSFLSTTTNRNLAEVFAGKKNKDEQLESILFQIHVDTKITTLPYVRIDDSAEDEILLSMGGIFRIDSVEEENNQWVIDLTLASNDDEDVNDLLEFKRRHYIGKRPSLNTLGVFLSEMGEYDKAEKYFDLLLEQNEKKLVNLTEEEFASILNNCGFLNVRKGNYIRAAYDYENALQIYLNISNQHGSMSTYVNLASLSSLTGSYALAVEYLNKVPNLSGENPLPLEQFDLVIARYVGVGMGYRDCGKFNVAEKHVKSALNLHLKYYPKNDPRTGKLYVNLGLINNDLGRYNEAIDNFKRGLEIYSKSLPPEHPDIGIAYSNFGLSQINYGQYHLGLENLEKASLFSTINDSLKSNIFNNMGLAYNCMNDTIHALEFYQKALQCALIRPEDADFSLIATIYNNIGTIYCDKQEYQQALVQFETALKFQLKSLPSLHSALALTYNNIGTSHYYQFRYAEAMYNYRKAIDIQLETLKWNHPDLAVTYNNIGSVHRINNDIELAKNNFELALEIALQSLPPNHPSVKMYQEQLLSL</sequence>
<dbReference type="Gene3D" id="3.90.176.10">
    <property type="entry name" value="Toxin ADP-ribosyltransferase, Chain A, domain 1"/>
    <property type="match status" value="1"/>
</dbReference>
<dbReference type="AlphaFoldDB" id="A0A814R1Z2"/>
<evidence type="ECO:0000313" key="4">
    <source>
        <dbReference type="EMBL" id="CAF1127631.1"/>
    </source>
</evidence>
<dbReference type="EMBL" id="CAJNOL010001392">
    <property type="protein sequence ID" value="CAF1350429.1"/>
    <property type="molecule type" value="Genomic_DNA"/>
</dbReference>
<keyword evidence="7" id="KW-1185">Reference proteome</keyword>
<dbReference type="Pfam" id="PF13181">
    <property type="entry name" value="TPR_8"/>
    <property type="match status" value="1"/>
</dbReference>
<keyword evidence="2 3" id="KW-0802">TPR repeat</keyword>
<dbReference type="Pfam" id="PF13424">
    <property type="entry name" value="TPR_12"/>
    <property type="match status" value="2"/>
</dbReference>
<dbReference type="EMBL" id="CAJNOH010000806">
    <property type="protein sequence ID" value="CAF1127631.1"/>
    <property type="molecule type" value="Genomic_DNA"/>
</dbReference>
<protein>
    <submittedName>
        <fullName evidence="4">Uncharacterized protein</fullName>
    </submittedName>
</protein>
<feature type="repeat" description="TPR" evidence="3">
    <location>
        <begin position="280"/>
        <end position="313"/>
    </location>
</feature>
<dbReference type="PANTHER" id="PTHR45641:SF1">
    <property type="entry name" value="AAA+ ATPASE DOMAIN-CONTAINING PROTEIN"/>
    <property type="match status" value="1"/>
</dbReference>
<dbReference type="Gene3D" id="1.25.40.10">
    <property type="entry name" value="Tetratricopeptide repeat domain"/>
    <property type="match status" value="3"/>
</dbReference>
<dbReference type="Proteomes" id="UP000663854">
    <property type="component" value="Unassembled WGS sequence"/>
</dbReference>
<keyword evidence="1" id="KW-0677">Repeat</keyword>
<dbReference type="PROSITE" id="PS50005">
    <property type="entry name" value="TPR"/>
    <property type="match status" value="4"/>
</dbReference>
<evidence type="ECO:0000313" key="7">
    <source>
        <dbReference type="Proteomes" id="UP000663870"/>
    </source>
</evidence>
<comment type="caution">
    <text evidence="4">The sequence shown here is derived from an EMBL/GenBank/DDBJ whole genome shotgun (WGS) entry which is preliminary data.</text>
</comment>
<dbReference type="SMART" id="SM00028">
    <property type="entry name" value="TPR"/>
    <property type="match status" value="9"/>
</dbReference>
<feature type="repeat" description="TPR" evidence="3">
    <location>
        <begin position="572"/>
        <end position="605"/>
    </location>
</feature>
<dbReference type="PROSITE" id="PS51996">
    <property type="entry name" value="TR_MART"/>
    <property type="match status" value="1"/>
</dbReference>
<feature type="repeat" description="TPR" evidence="3">
    <location>
        <begin position="449"/>
        <end position="482"/>
    </location>
</feature>
<dbReference type="PANTHER" id="PTHR45641">
    <property type="entry name" value="TETRATRICOPEPTIDE REPEAT PROTEIN (AFU_ORTHOLOGUE AFUA_6G03870)"/>
    <property type="match status" value="1"/>
</dbReference>
<dbReference type="Pfam" id="PF13374">
    <property type="entry name" value="TPR_10"/>
    <property type="match status" value="1"/>
</dbReference>
<dbReference type="SUPFAM" id="SSF48452">
    <property type="entry name" value="TPR-like"/>
    <property type="match status" value="2"/>
</dbReference>
<dbReference type="Proteomes" id="UP000663870">
    <property type="component" value="Unassembled WGS sequence"/>
</dbReference>
<evidence type="ECO:0000256" key="1">
    <source>
        <dbReference type="ARBA" id="ARBA00022737"/>
    </source>
</evidence>
<evidence type="ECO:0000256" key="2">
    <source>
        <dbReference type="ARBA" id="ARBA00022803"/>
    </source>
</evidence>
<feature type="repeat" description="TPR" evidence="3">
    <location>
        <begin position="614"/>
        <end position="647"/>
    </location>
</feature>
<reference evidence="4" key="1">
    <citation type="submission" date="2021-02" db="EMBL/GenBank/DDBJ databases">
        <authorList>
            <person name="Nowell W R."/>
        </authorList>
    </citation>
    <scope>NUCLEOTIDE SEQUENCE</scope>
</reference>